<gene>
    <name evidence="3" type="ordered locus">Desal_2695</name>
</gene>
<accession>C6BZB2</accession>
<dbReference type="PANTHER" id="PTHR33376:SF15">
    <property type="entry name" value="BLL6794 PROTEIN"/>
    <property type="match status" value="1"/>
</dbReference>
<protein>
    <submittedName>
        <fullName evidence="3">TRAP dicarboxylate transporter-DctP subunit</fullName>
    </submittedName>
</protein>
<proteinExistence type="predicted"/>
<feature type="signal peptide" evidence="2">
    <location>
        <begin position="1"/>
        <end position="24"/>
    </location>
</feature>
<dbReference type="RefSeq" id="WP_015852565.1">
    <property type="nucleotide sequence ID" value="NC_012881.1"/>
</dbReference>
<dbReference type="Pfam" id="PF03480">
    <property type="entry name" value="DctP"/>
    <property type="match status" value="1"/>
</dbReference>
<dbReference type="Gene3D" id="3.40.190.170">
    <property type="entry name" value="Bacterial extracellular solute-binding protein, family 7"/>
    <property type="match status" value="1"/>
</dbReference>
<dbReference type="HOGENOM" id="CLU_036176_2_1_7"/>
<feature type="chain" id="PRO_5002962835" evidence="2">
    <location>
        <begin position="25"/>
        <end position="336"/>
    </location>
</feature>
<dbReference type="GO" id="GO:0055085">
    <property type="term" value="P:transmembrane transport"/>
    <property type="evidence" value="ECO:0007669"/>
    <property type="project" value="InterPro"/>
</dbReference>
<dbReference type="OrthoDB" id="8912194at2"/>
<keyword evidence="1 2" id="KW-0732">Signal</keyword>
<dbReference type="NCBIfam" id="NF037995">
    <property type="entry name" value="TRAP_S1"/>
    <property type="match status" value="1"/>
</dbReference>
<dbReference type="InterPro" id="IPR038404">
    <property type="entry name" value="TRAP_DctP_sf"/>
</dbReference>
<evidence type="ECO:0000256" key="2">
    <source>
        <dbReference type="SAM" id="SignalP"/>
    </source>
</evidence>
<evidence type="ECO:0000256" key="1">
    <source>
        <dbReference type="ARBA" id="ARBA00022729"/>
    </source>
</evidence>
<dbReference type="EMBL" id="CP001649">
    <property type="protein sequence ID" value="ACS80749.1"/>
    <property type="molecule type" value="Genomic_DNA"/>
</dbReference>
<evidence type="ECO:0000313" key="4">
    <source>
        <dbReference type="Proteomes" id="UP000002601"/>
    </source>
</evidence>
<dbReference type="KEGG" id="dsa:Desal_2695"/>
<dbReference type="SUPFAM" id="SSF53850">
    <property type="entry name" value="Periplasmic binding protein-like II"/>
    <property type="match status" value="1"/>
</dbReference>
<dbReference type="CDD" id="cd13665">
    <property type="entry name" value="PBP2_TRAP_Dctp3_4"/>
    <property type="match status" value="1"/>
</dbReference>
<dbReference type="STRING" id="526222.Desal_2695"/>
<dbReference type="Proteomes" id="UP000002601">
    <property type="component" value="Chromosome"/>
</dbReference>
<reference evidence="3 4" key="1">
    <citation type="submission" date="2009-06" db="EMBL/GenBank/DDBJ databases">
        <title>Complete sequence of Desulfovibrio salexigens DSM 2638.</title>
        <authorList>
            <consortium name="US DOE Joint Genome Institute"/>
            <person name="Lucas S."/>
            <person name="Copeland A."/>
            <person name="Lapidus A."/>
            <person name="Glavina del Rio T."/>
            <person name="Tice H."/>
            <person name="Bruce D."/>
            <person name="Goodwin L."/>
            <person name="Pitluck S."/>
            <person name="Munk A.C."/>
            <person name="Brettin T."/>
            <person name="Detter J.C."/>
            <person name="Han C."/>
            <person name="Tapia R."/>
            <person name="Larimer F."/>
            <person name="Land M."/>
            <person name="Hauser L."/>
            <person name="Kyrpides N."/>
            <person name="Anderson I."/>
            <person name="Wall J.D."/>
            <person name="Arkin A.P."/>
            <person name="Dehal P."/>
            <person name="Chivian D."/>
            <person name="Giles B."/>
            <person name="Hazen T.C."/>
        </authorList>
    </citation>
    <scope>NUCLEOTIDE SEQUENCE [LARGE SCALE GENOMIC DNA]</scope>
    <source>
        <strain evidence="4">ATCC 14822 / DSM 2638 / NCIMB 8403 / VKM B-1763</strain>
    </source>
</reference>
<sequence length="336" mass="36955">MKKILITVVAAAMCMCALPLTAGAKSVNLTYSNFFPPTHIQSKLAQQWSDEVTKRTEGRVTIAYFPGGTLTKAKQCYDGVVEGLSDIGMSALAYSRGRFPTMAAVDLPLGYKSGVAATKVANAVYDKFQPKELRDVKVLFFHAHGPGLLFTVQKPVKTLEDIKGMKLRGTGNSAQLLKALGAAPVAMSMPDSYQAIRKGVVDGGVYPMETNKGWKMGEVVDYCTLDYPVGYTTTFFAVMNKDKWEAISEQDRKIIMEISKEFAAKHGQAWDESDKEGREFLTQKGGQFIELSEAEGKRWKEKAAPMMDDYIKKAGKKKIDGKAILDFTVGTLNNIQ</sequence>
<dbReference type="AlphaFoldDB" id="C6BZB2"/>
<evidence type="ECO:0000313" key="3">
    <source>
        <dbReference type="EMBL" id="ACS80749.1"/>
    </source>
</evidence>
<name>C6BZB2_MARSD</name>
<organism evidence="3 4">
    <name type="scientific">Maridesulfovibrio salexigens (strain ATCC 14822 / DSM 2638 / NCIMB 8403 / VKM B-1763)</name>
    <name type="common">Desulfovibrio salexigens</name>
    <dbReference type="NCBI Taxonomy" id="526222"/>
    <lineage>
        <taxon>Bacteria</taxon>
        <taxon>Pseudomonadati</taxon>
        <taxon>Thermodesulfobacteriota</taxon>
        <taxon>Desulfovibrionia</taxon>
        <taxon>Desulfovibrionales</taxon>
        <taxon>Desulfovibrionaceae</taxon>
        <taxon>Maridesulfovibrio</taxon>
    </lineage>
</organism>
<dbReference type="PANTHER" id="PTHR33376">
    <property type="match status" value="1"/>
</dbReference>
<keyword evidence="4" id="KW-1185">Reference proteome</keyword>
<dbReference type="eggNOG" id="COG1638">
    <property type="taxonomic scope" value="Bacteria"/>
</dbReference>
<dbReference type="InterPro" id="IPR018389">
    <property type="entry name" value="DctP_fam"/>
</dbReference>